<keyword evidence="6" id="KW-1185">Reference proteome</keyword>
<accession>A0ABP8V3J6</accession>
<dbReference type="InterPro" id="IPR029039">
    <property type="entry name" value="Flavoprotein-like_sf"/>
</dbReference>
<evidence type="ECO:0000313" key="6">
    <source>
        <dbReference type="Proteomes" id="UP001500604"/>
    </source>
</evidence>
<protein>
    <submittedName>
        <fullName evidence="5">Anaerobic nitric oxide reductase flavorubredoxin</fullName>
    </submittedName>
</protein>
<gene>
    <name evidence="5" type="primary">norV</name>
    <name evidence="5" type="ORF">GCM10023116_17010</name>
</gene>
<organism evidence="5 6">
    <name type="scientific">Kistimonas scapharcae</name>
    <dbReference type="NCBI Taxonomy" id="1036133"/>
    <lineage>
        <taxon>Bacteria</taxon>
        <taxon>Pseudomonadati</taxon>
        <taxon>Pseudomonadota</taxon>
        <taxon>Gammaproteobacteria</taxon>
        <taxon>Oceanospirillales</taxon>
        <taxon>Endozoicomonadaceae</taxon>
        <taxon>Kistimonas</taxon>
    </lineage>
</organism>
<name>A0ABP8V3J6_9GAMM</name>
<dbReference type="SMART" id="SM00849">
    <property type="entry name" value="Lactamase_B"/>
    <property type="match status" value="1"/>
</dbReference>
<dbReference type="Gene3D" id="3.40.50.360">
    <property type="match status" value="1"/>
</dbReference>
<dbReference type="SUPFAM" id="SSF56281">
    <property type="entry name" value="Metallo-hydrolase/oxidoreductase"/>
    <property type="match status" value="1"/>
</dbReference>
<dbReference type="PROSITE" id="PS50902">
    <property type="entry name" value="FLAVODOXIN_LIKE"/>
    <property type="match status" value="1"/>
</dbReference>
<dbReference type="PIRSF" id="PIRSF005243">
    <property type="entry name" value="ROO"/>
    <property type="match status" value="1"/>
</dbReference>
<dbReference type="CDD" id="cd07709">
    <property type="entry name" value="flavodiiron_proteins_MBL-fold"/>
    <property type="match status" value="1"/>
</dbReference>
<dbReference type="EMBL" id="BAABFL010000133">
    <property type="protein sequence ID" value="GAA4649427.1"/>
    <property type="molecule type" value="Genomic_DNA"/>
</dbReference>
<sequence>MSFRVSGNIHWVGKQDWELREFHGSEYSTHRGSSYNSYLIREEKNVLIDTVWAPYAQEYVDNLAKEIDLDKIDYIVANHGEIDHTGALPTLMARIPDAPIYCTANAVKSLKGHYHQDWNFQVVKTGDTLDIGNGKQLVFVEAPMLHWPDSMMTYLTGDAVLFSNDAFGQHYASELMYNDLVDQNELAEECLKYYANILTPFSHLVTAKIQQFLSLELPLNMIATSHGIIWRDDPAQIVRHYLNWANNYQEDQITLVYDTMWHGTRQMAEAITRGIRAISPATKVKLYNLATSDKNDVLTEIFKSKAVLIGSPTVNNSMLPHIAALLEEMKGLRFKNKKAAAFGSYGWSGEAVDRITERLKDSGFETFEGIRAEWKPTDDAITECIEYGKTFTHWLNESNGDNHHE</sequence>
<dbReference type="Pfam" id="PF19583">
    <property type="entry name" value="ODP"/>
    <property type="match status" value="1"/>
</dbReference>
<dbReference type="InterPro" id="IPR016440">
    <property type="entry name" value="Rubredoxin-O_OxRdtase"/>
</dbReference>
<dbReference type="Gene3D" id="3.60.15.10">
    <property type="entry name" value="Ribonuclease Z/Hydroxyacylglutathione hydrolase-like"/>
    <property type="match status" value="1"/>
</dbReference>
<evidence type="ECO:0000313" key="5">
    <source>
        <dbReference type="EMBL" id="GAA4649427.1"/>
    </source>
</evidence>
<evidence type="ECO:0000259" key="4">
    <source>
        <dbReference type="PROSITE" id="PS50902"/>
    </source>
</evidence>
<evidence type="ECO:0000256" key="3">
    <source>
        <dbReference type="ARBA" id="ARBA00022643"/>
    </source>
</evidence>
<reference evidence="6" key="1">
    <citation type="journal article" date="2019" name="Int. J. Syst. Evol. Microbiol.">
        <title>The Global Catalogue of Microorganisms (GCM) 10K type strain sequencing project: providing services to taxonomists for standard genome sequencing and annotation.</title>
        <authorList>
            <consortium name="The Broad Institute Genomics Platform"/>
            <consortium name="The Broad Institute Genome Sequencing Center for Infectious Disease"/>
            <person name="Wu L."/>
            <person name="Ma J."/>
        </authorList>
    </citation>
    <scope>NUCLEOTIDE SEQUENCE [LARGE SCALE GENOMIC DNA]</scope>
    <source>
        <strain evidence="6">JCM 17805</strain>
    </source>
</reference>
<evidence type="ECO:0000256" key="1">
    <source>
        <dbReference type="ARBA" id="ARBA00007121"/>
    </source>
</evidence>
<dbReference type="SUPFAM" id="SSF52218">
    <property type="entry name" value="Flavoproteins"/>
    <property type="match status" value="1"/>
</dbReference>
<keyword evidence="2" id="KW-0285">Flavoprotein</keyword>
<dbReference type="Pfam" id="PF00258">
    <property type="entry name" value="Flavodoxin_1"/>
    <property type="match status" value="1"/>
</dbReference>
<dbReference type="RefSeq" id="WP_345195270.1">
    <property type="nucleotide sequence ID" value="NZ_BAABFL010000133.1"/>
</dbReference>
<dbReference type="NCBIfam" id="NF008887">
    <property type="entry name" value="PRK11921.1"/>
    <property type="match status" value="1"/>
</dbReference>
<dbReference type="PANTHER" id="PTHR43717">
    <property type="entry name" value="ANAEROBIC NITRIC OXIDE REDUCTASE FLAVORUBREDOXIN"/>
    <property type="match status" value="1"/>
</dbReference>
<dbReference type="InterPro" id="IPR008254">
    <property type="entry name" value="Flavodoxin/NO_synth"/>
</dbReference>
<dbReference type="InterPro" id="IPR045761">
    <property type="entry name" value="ODP_dom"/>
</dbReference>
<keyword evidence="3" id="KW-0288">FMN</keyword>
<dbReference type="InterPro" id="IPR001279">
    <property type="entry name" value="Metallo-B-lactamas"/>
</dbReference>
<dbReference type="NCBIfam" id="NF003954">
    <property type="entry name" value="PRK05452.1"/>
    <property type="match status" value="1"/>
</dbReference>
<evidence type="ECO:0000256" key="2">
    <source>
        <dbReference type="ARBA" id="ARBA00022630"/>
    </source>
</evidence>
<dbReference type="PANTHER" id="PTHR43717:SF1">
    <property type="entry name" value="ANAEROBIC NITRIC OXIDE REDUCTASE FLAVORUBREDOXIN"/>
    <property type="match status" value="1"/>
</dbReference>
<comment type="caution">
    <text evidence="5">The sequence shown here is derived from an EMBL/GenBank/DDBJ whole genome shotgun (WGS) entry which is preliminary data.</text>
</comment>
<feature type="domain" description="Flavodoxin-like" evidence="4">
    <location>
        <begin position="253"/>
        <end position="392"/>
    </location>
</feature>
<comment type="similarity">
    <text evidence="1">In the N-terminal section; belongs to the zinc metallo-hydrolase group 3 family.</text>
</comment>
<dbReference type="Proteomes" id="UP001500604">
    <property type="component" value="Unassembled WGS sequence"/>
</dbReference>
<proteinExistence type="inferred from homology"/>
<dbReference type="InterPro" id="IPR036866">
    <property type="entry name" value="RibonucZ/Hydroxyglut_hydro"/>
</dbReference>